<keyword evidence="1" id="KW-0812">Transmembrane</keyword>
<proteinExistence type="predicted"/>
<dbReference type="Pfam" id="PF11901">
    <property type="entry name" value="DM9"/>
    <property type="match status" value="1"/>
</dbReference>
<reference evidence="3" key="1">
    <citation type="submission" date="2011-08" db="EMBL/GenBank/DDBJ databases">
        <authorList>
            <person name="Rombauts S."/>
        </authorList>
    </citation>
    <scope>NUCLEOTIDE SEQUENCE</scope>
    <source>
        <strain evidence="3">London</strain>
    </source>
</reference>
<reference evidence="2" key="2">
    <citation type="submission" date="2015-06" db="UniProtKB">
        <authorList>
            <consortium name="EnsemblMetazoa"/>
        </authorList>
    </citation>
    <scope>IDENTIFICATION</scope>
</reference>
<keyword evidence="1" id="KW-1133">Transmembrane helix</keyword>
<gene>
    <name evidence="2" type="primary">107370697</name>
</gene>
<dbReference type="OMA" id="NSYEMET"/>
<sequence>MLSRTLIGIGFAALLGVTITICVLVPILKRSSSWSFNEDESEPEWVAFKDNVSLSNAYVAGYQTNDDPVLICRADYEHYAGVYIGIFPGTLDPRKSVCLISYGGNSYEMETFEFLEAKDESKLTWVTSSKGDLPMGTLIAGSSDVTDELPIAKFYHKNQILIGKVEARDELAYASYDDTEVEAIEYEVLCLTDFSLKK</sequence>
<dbReference type="KEGG" id="tut:107370697"/>
<accession>T1KQG3</accession>
<evidence type="ECO:0000313" key="3">
    <source>
        <dbReference type="Proteomes" id="UP000015104"/>
    </source>
</evidence>
<dbReference type="PANTHER" id="PTHR31649:SF11">
    <property type="entry name" value="PROTEIN UNZIPPED"/>
    <property type="match status" value="1"/>
</dbReference>
<feature type="transmembrane region" description="Helical" evidence="1">
    <location>
        <begin position="6"/>
        <end position="28"/>
    </location>
</feature>
<protein>
    <submittedName>
        <fullName evidence="2">Uncharacterized protein</fullName>
    </submittedName>
</protein>
<keyword evidence="1" id="KW-0472">Membrane</keyword>
<dbReference type="OrthoDB" id="2142040at2759"/>
<dbReference type="EMBL" id="CAEY01000350">
    <property type="status" value="NOT_ANNOTATED_CDS"/>
    <property type="molecule type" value="Genomic_DNA"/>
</dbReference>
<keyword evidence="3" id="KW-1185">Reference proteome</keyword>
<dbReference type="AlphaFoldDB" id="T1KQG3"/>
<dbReference type="SMART" id="SM00696">
    <property type="entry name" value="DM9"/>
    <property type="match status" value="2"/>
</dbReference>
<organism evidence="2 3">
    <name type="scientific">Tetranychus urticae</name>
    <name type="common">Two-spotted spider mite</name>
    <dbReference type="NCBI Taxonomy" id="32264"/>
    <lineage>
        <taxon>Eukaryota</taxon>
        <taxon>Metazoa</taxon>
        <taxon>Ecdysozoa</taxon>
        <taxon>Arthropoda</taxon>
        <taxon>Chelicerata</taxon>
        <taxon>Arachnida</taxon>
        <taxon>Acari</taxon>
        <taxon>Acariformes</taxon>
        <taxon>Trombidiformes</taxon>
        <taxon>Prostigmata</taxon>
        <taxon>Eleutherengona</taxon>
        <taxon>Raphignathae</taxon>
        <taxon>Tetranychoidea</taxon>
        <taxon>Tetranychidae</taxon>
        <taxon>Tetranychus</taxon>
    </lineage>
</organism>
<dbReference type="PANTHER" id="PTHR31649">
    <property type="entry name" value="AGAP009604-PA"/>
    <property type="match status" value="1"/>
</dbReference>
<dbReference type="InterPro" id="IPR006616">
    <property type="entry name" value="DM9_repeat"/>
</dbReference>
<evidence type="ECO:0000256" key="1">
    <source>
        <dbReference type="SAM" id="Phobius"/>
    </source>
</evidence>
<dbReference type="Proteomes" id="UP000015104">
    <property type="component" value="Unassembled WGS sequence"/>
</dbReference>
<dbReference type="HOGENOM" id="CLU_103925_0_0_1"/>
<name>T1KQG3_TETUR</name>
<evidence type="ECO:0000313" key="2">
    <source>
        <dbReference type="EnsemblMetazoa" id="tetur180g00020.1"/>
    </source>
</evidence>
<dbReference type="EnsemblMetazoa" id="tetur180g00020.1">
    <property type="protein sequence ID" value="tetur180g00020.1"/>
    <property type="gene ID" value="tetur180g00020"/>
</dbReference>